<dbReference type="EMBL" id="JARBHB010000005">
    <property type="protein sequence ID" value="KAJ8883563.1"/>
    <property type="molecule type" value="Genomic_DNA"/>
</dbReference>
<evidence type="ECO:0000256" key="5">
    <source>
        <dbReference type="ARBA" id="ARBA00022723"/>
    </source>
</evidence>
<keyword evidence="7" id="KW-0539">Nucleus</keyword>
<keyword evidence="5" id="KW-0479">Metal-binding</keyword>
<proteinExistence type="inferred from homology"/>
<dbReference type="InterPro" id="IPR027806">
    <property type="entry name" value="HARBI1_dom"/>
</dbReference>
<evidence type="ECO:0000256" key="4">
    <source>
        <dbReference type="ARBA" id="ARBA00022722"/>
    </source>
</evidence>
<evidence type="ECO:0000259" key="8">
    <source>
        <dbReference type="Pfam" id="PF13359"/>
    </source>
</evidence>
<evidence type="ECO:0000313" key="9">
    <source>
        <dbReference type="EMBL" id="KAJ8883563.1"/>
    </source>
</evidence>
<keyword evidence="4" id="KW-0540">Nuclease</keyword>
<dbReference type="PANTHER" id="PTHR22930:SF85">
    <property type="entry name" value="GH03217P-RELATED"/>
    <property type="match status" value="1"/>
</dbReference>
<evidence type="ECO:0000256" key="2">
    <source>
        <dbReference type="ARBA" id="ARBA00004123"/>
    </source>
</evidence>
<evidence type="ECO:0000256" key="7">
    <source>
        <dbReference type="ARBA" id="ARBA00023242"/>
    </source>
</evidence>
<keyword evidence="10" id="KW-1185">Reference proteome</keyword>
<dbReference type="Proteomes" id="UP001159363">
    <property type="component" value="Chromosome 4"/>
</dbReference>
<name>A0ABQ9HGV5_9NEOP</name>
<sequence length="206" mass="23485">MYVAGVIGVLDSCLISVTVSKDSHKSSKCVILQAVCTSELLFTDVFVVSHDVSDENVLASSGLYEMICAKGRVALFHNTYCLVADTTYPIREWLVVPYKDHGNLSQKKKRFNAQHRCSRALAERCFGLLKGRWRRLLHVNRTDMAKVWQIVMACCVLQNLCRRNYDNLEDAEPVQLLRTCQVLNEDKDNEAAQLGVFRRMRITKNL</sequence>
<evidence type="ECO:0000256" key="1">
    <source>
        <dbReference type="ARBA" id="ARBA00001968"/>
    </source>
</evidence>
<accession>A0ABQ9HGV5</accession>
<comment type="caution">
    <text evidence="9">The sequence shown here is derived from an EMBL/GenBank/DDBJ whole genome shotgun (WGS) entry which is preliminary data.</text>
</comment>
<organism evidence="9 10">
    <name type="scientific">Dryococelus australis</name>
    <dbReference type="NCBI Taxonomy" id="614101"/>
    <lineage>
        <taxon>Eukaryota</taxon>
        <taxon>Metazoa</taxon>
        <taxon>Ecdysozoa</taxon>
        <taxon>Arthropoda</taxon>
        <taxon>Hexapoda</taxon>
        <taxon>Insecta</taxon>
        <taxon>Pterygota</taxon>
        <taxon>Neoptera</taxon>
        <taxon>Polyneoptera</taxon>
        <taxon>Phasmatodea</taxon>
        <taxon>Verophasmatodea</taxon>
        <taxon>Anareolatae</taxon>
        <taxon>Phasmatidae</taxon>
        <taxon>Eurycanthinae</taxon>
        <taxon>Dryococelus</taxon>
    </lineage>
</organism>
<comment type="similarity">
    <text evidence="3">Belongs to the HARBI1 family.</text>
</comment>
<evidence type="ECO:0000256" key="6">
    <source>
        <dbReference type="ARBA" id="ARBA00022801"/>
    </source>
</evidence>
<reference evidence="9 10" key="1">
    <citation type="submission" date="2023-02" db="EMBL/GenBank/DDBJ databases">
        <title>LHISI_Scaffold_Assembly.</title>
        <authorList>
            <person name="Stuart O.P."/>
            <person name="Cleave R."/>
            <person name="Magrath M.J.L."/>
            <person name="Mikheyev A.S."/>
        </authorList>
    </citation>
    <scope>NUCLEOTIDE SEQUENCE [LARGE SCALE GENOMIC DNA]</scope>
    <source>
        <strain evidence="9">Daus_M_001</strain>
        <tissue evidence="9">Leg muscle</tissue>
    </source>
</reference>
<comment type="subcellular location">
    <subcellularLocation>
        <location evidence="2">Nucleus</location>
    </subcellularLocation>
</comment>
<evidence type="ECO:0000256" key="3">
    <source>
        <dbReference type="ARBA" id="ARBA00006958"/>
    </source>
</evidence>
<feature type="domain" description="DDE Tnp4" evidence="8">
    <location>
        <begin position="23"/>
        <end position="159"/>
    </location>
</feature>
<dbReference type="PANTHER" id="PTHR22930">
    <property type="match status" value="1"/>
</dbReference>
<protein>
    <recommendedName>
        <fullName evidence="8">DDE Tnp4 domain-containing protein</fullName>
    </recommendedName>
</protein>
<evidence type="ECO:0000313" key="10">
    <source>
        <dbReference type="Proteomes" id="UP001159363"/>
    </source>
</evidence>
<dbReference type="Pfam" id="PF13359">
    <property type="entry name" value="DDE_Tnp_4"/>
    <property type="match status" value="1"/>
</dbReference>
<keyword evidence="6" id="KW-0378">Hydrolase</keyword>
<dbReference type="InterPro" id="IPR045249">
    <property type="entry name" value="HARBI1-like"/>
</dbReference>
<gene>
    <name evidence="9" type="ORF">PR048_015407</name>
</gene>
<comment type="cofactor">
    <cofactor evidence="1">
        <name>a divalent metal cation</name>
        <dbReference type="ChEBI" id="CHEBI:60240"/>
    </cofactor>
</comment>